<dbReference type="InterPro" id="IPR023359">
    <property type="entry name" value="Dihydro_DH_chainA_dom2"/>
</dbReference>
<comment type="similarity">
    <text evidence="5">Belongs to the dihydroorotate dehydrogenase family. Type 1 subfamily.</text>
</comment>
<dbReference type="Pfam" id="PF01180">
    <property type="entry name" value="DHO_dh"/>
    <property type="match status" value="1"/>
</dbReference>
<evidence type="ECO:0000313" key="21">
    <source>
        <dbReference type="Proteomes" id="UP001306508"/>
    </source>
</evidence>
<keyword evidence="21" id="KW-1185">Reference proteome</keyword>
<evidence type="ECO:0000256" key="1">
    <source>
        <dbReference type="ARBA" id="ARBA00001917"/>
    </source>
</evidence>
<reference evidence="21" key="1">
    <citation type="submission" date="2023-07" db="EMBL/GenBank/DDBJ databases">
        <title>A draft genome of Kazachstania heterogenica Y-27499.</title>
        <authorList>
            <person name="Donic C."/>
            <person name="Kralova J.S."/>
            <person name="Fidel L."/>
            <person name="Ben-Dor S."/>
            <person name="Jung S."/>
        </authorList>
    </citation>
    <scope>NUCLEOTIDE SEQUENCE [LARGE SCALE GENOMIC DNA]</scope>
    <source>
        <strain evidence="21">Y27499</strain>
    </source>
</reference>
<dbReference type="InterPro" id="IPR001295">
    <property type="entry name" value="Dihydroorotate_DH_CS"/>
</dbReference>
<dbReference type="InterPro" id="IPR013785">
    <property type="entry name" value="Aldolase_TIM"/>
</dbReference>
<dbReference type="FunFam" id="3.20.20.70:FF:000027">
    <property type="entry name" value="Dihydropyrimidine dehydrogenase [NADP(+)]"/>
    <property type="match status" value="1"/>
</dbReference>
<dbReference type="InterPro" id="IPR050074">
    <property type="entry name" value="DHO_dehydrogenase"/>
</dbReference>
<dbReference type="HAMAP" id="MF_00224">
    <property type="entry name" value="DHO_dh_type1"/>
    <property type="match status" value="1"/>
</dbReference>
<gene>
    <name evidence="20" type="ORF">RI543_005127</name>
</gene>
<evidence type="ECO:0000256" key="11">
    <source>
        <dbReference type="ARBA" id="ARBA00022975"/>
    </source>
</evidence>
<feature type="region of interest" description="Disordered" evidence="17">
    <location>
        <begin position="778"/>
        <end position="827"/>
    </location>
</feature>
<dbReference type="GO" id="GO:0004152">
    <property type="term" value="F:dihydroorotate dehydrogenase activity"/>
    <property type="evidence" value="ECO:0007669"/>
    <property type="project" value="InterPro"/>
</dbReference>
<keyword evidence="14 18" id="KW-0472">Membrane</keyword>
<sequence length="1014" mass="115453">MTDSNVKVNICPIEEHEHEHEYEHEHTFLKKRIQYRRKSTSIVSKTTDTIQDNIVTTTTTTTTTTTSTTKTNYIYYKKLCTFHELPSWQRDNDKILSGYHWKHVRATFFVTFGLSGSVPMIFGIIKFGYLEVLNRICLKFIWLETMFYLLGAIVYGCKLPESLLMPGAVDLLGNSHQMFHCMVVLGSICHCKAVFESYNLLHTRALQAYRHCLRATRVAFDGDTKMLLASRNQLKQGMITPPENQKDLSPEGRVQLLEDIALFLRHNVVQGRRVSTDPVTSEPQYHLNIHKDTELGDNDSIKMKTKLKCRSFPKSSTSCCSSSSNIINTVIETKHIKFPKHNTYTMSADLTTKFFDATFANPFMNASGVHCMSIEELKELDNNSNAGSFITKSATPEFRQGNPEPRYYSVPLGSINSMGLPNKGFDYYLNYVIKRQQENKNDNKPIFFSVAGMSVADNLEMLEKLQNSEFHGFTELNLSCPNVPGKPQVAYDFELTKEILTKVFEFFKKPLGVKLPPYFDFAHFDMMAAILNEFPLAYVNCINSIGNGLYIDVDTETVVVKPKNGFGGIGGDYVKPTALANVRAFQQRLRPEIKVIGTGGIKSGQDAFEHLLCGATMLQIGTQLVKEGPSVFARIEKELKEIMDKKGYKTIGEFRVQRVPRALYSTEITQDFLKDLLDRAKKATTLRSTTPTKHVNNSNKQFTKGLKHGKKKFTAPKRSRQNFKNNNNNIKNTNLDFHPMTSKVTKETISTNLPKQPQFQKTSRQIEGMDTDLLDVLDNTEKGKISSTTPTEEKLKLQSNRNRNSNNRNKNKNRNRNTNKFDQPSGFIYRKPISPTLNKSLVKSQTVPKTFQLNPINPNSLFKFYPSLNVSTKTRWINFILNSMNEANFPLYREPNISYAKLIKDQIEGPIKPNHIFTVKTPGFGKYIYENSYSVKLEREPQVENINVTLNKDKFSEIVLGKYESIATEIDSSFDNHETRVKLSLQQCAGLSNTDKKWLYEVCSGSIPLTQISK</sequence>
<dbReference type="Pfam" id="PF03006">
    <property type="entry name" value="HlyIII"/>
    <property type="match status" value="1"/>
</dbReference>
<evidence type="ECO:0000256" key="16">
    <source>
        <dbReference type="PIRSR" id="PIRSR604254-1"/>
    </source>
</evidence>
<dbReference type="AlphaFoldDB" id="A0AAN7ZR89"/>
<dbReference type="InterPro" id="IPR045298">
    <property type="entry name" value="Complex1_LYR_LYRM7"/>
</dbReference>
<dbReference type="SUPFAM" id="SSF51395">
    <property type="entry name" value="FMN-linked oxidoreductases"/>
    <property type="match status" value="1"/>
</dbReference>
<dbReference type="GO" id="GO:0005739">
    <property type="term" value="C:mitochondrion"/>
    <property type="evidence" value="ECO:0007669"/>
    <property type="project" value="GOC"/>
</dbReference>
<dbReference type="GO" id="GO:0016020">
    <property type="term" value="C:membrane"/>
    <property type="evidence" value="ECO:0007669"/>
    <property type="project" value="UniProtKB-SubCell"/>
</dbReference>
<dbReference type="CDD" id="cd04741">
    <property type="entry name" value="DHOD_1A_like"/>
    <property type="match status" value="1"/>
</dbReference>
<feature type="compositionally biased region" description="Low complexity" evidence="17">
    <location>
        <begin position="722"/>
        <end position="734"/>
    </location>
</feature>
<evidence type="ECO:0000256" key="13">
    <source>
        <dbReference type="ARBA" id="ARBA00023002"/>
    </source>
</evidence>
<dbReference type="Gene3D" id="3.20.20.70">
    <property type="entry name" value="Aldolase class I"/>
    <property type="match status" value="1"/>
</dbReference>
<dbReference type="GO" id="GO:0006207">
    <property type="term" value="P:'de novo' pyrimidine nucleobase biosynthetic process"/>
    <property type="evidence" value="ECO:0007669"/>
    <property type="project" value="InterPro"/>
</dbReference>
<keyword evidence="9" id="KW-0288">FMN</keyword>
<feature type="compositionally biased region" description="Low complexity" evidence="17">
    <location>
        <begin position="799"/>
        <end position="808"/>
    </location>
</feature>
<feature type="compositionally biased region" description="Polar residues" evidence="17">
    <location>
        <begin position="689"/>
        <end position="702"/>
    </location>
</feature>
<dbReference type="PROSITE" id="PS00911">
    <property type="entry name" value="DHODEHASE_1"/>
    <property type="match status" value="1"/>
</dbReference>
<evidence type="ECO:0000259" key="19">
    <source>
        <dbReference type="Pfam" id="PF01180"/>
    </source>
</evidence>
<name>A0AAN7ZR89_9SACH</name>
<evidence type="ECO:0000256" key="6">
    <source>
        <dbReference type="ARBA" id="ARBA00021374"/>
    </source>
</evidence>
<dbReference type="PANTHER" id="PTHR48109">
    <property type="entry name" value="DIHYDROOROTATE DEHYDROGENASE (QUINONE), MITOCHONDRIAL-RELATED"/>
    <property type="match status" value="1"/>
</dbReference>
<dbReference type="InterPro" id="IPR004254">
    <property type="entry name" value="AdipoR/HlyIII-related"/>
</dbReference>
<dbReference type="GO" id="GO:0046872">
    <property type="term" value="F:metal ion binding"/>
    <property type="evidence" value="ECO:0007669"/>
    <property type="project" value="UniProtKB-KW"/>
</dbReference>
<evidence type="ECO:0000313" key="20">
    <source>
        <dbReference type="EMBL" id="KAK5773609.1"/>
    </source>
</evidence>
<evidence type="ECO:0000256" key="2">
    <source>
        <dbReference type="ARBA" id="ARBA00004141"/>
    </source>
</evidence>
<feature type="compositionally biased region" description="Polar residues" evidence="17">
    <location>
        <begin position="747"/>
        <end position="765"/>
    </location>
</feature>
<dbReference type="PANTHER" id="PTHR48109:SF1">
    <property type="entry name" value="DIHYDROOROTATE DEHYDROGENASE (FUMARATE)"/>
    <property type="match status" value="1"/>
</dbReference>
<keyword evidence="12 18" id="KW-1133">Transmembrane helix</keyword>
<feature type="compositionally biased region" description="Basic residues" evidence="17">
    <location>
        <begin position="705"/>
        <end position="721"/>
    </location>
</feature>
<evidence type="ECO:0000256" key="9">
    <source>
        <dbReference type="ARBA" id="ARBA00022643"/>
    </source>
</evidence>
<dbReference type="NCBIfam" id="NF002702">
    <property type="entry name" value="PRK02506.1"/>
    <property type="match status" value="1"/>
</dbReference>
<keyword evidence="11" id="KW-0665">Pyrimidine biosynthesis</keyword>
<feature type="transmembrane region" description="Helical" evidence="18">
    <location>
        <begin position="106"/>
        <end position="125"/>
    </location>
</feature>
<comment type="caution">
    <text evidence="20">The sequence shown here is derived from an EMBL/GenBank/DDBJ whole genome shotgun (WGS) entry which is preliminary data.</text>
</comment>
<dbReference type="CDD" id="cd20267">
    <property type="entry name" value="Complex1_LYR_LYRM7"/>
    <property type="match status" value="1"/>
</dbReference>
<keyword evidence="7" id="KW-0963">Cytoplasm</keyword>
<keyword evidence="10 18" id="KW-0812">Transmembrane</keyword>
<evidence type="ECO:0000256" key="8">
    <source>
        <dbReference type="ARBA" id="ARBA00022630"/>
    </source>
</evidence>
<feature type="binding site" evidence="16">
    <location>
        <position position="180"/>
    </location>
    <ligand>
        <name>Zn(2+)</name>
        <dbReference type="ChEBI" id="CHEBI:29105"/>
    </ligand>
</feature>
<dbReference type="InterPro" id="IPR024920">
    <property type="entry name" value="Dihydroorotate_DH_1"/>
</dbReference>
<evidence type="ECO:0000256" key="4">
    <source>
        <dbReference type="ARBA" id="ARBA00004725"/>
    </source>
</evidence>
<feature type="binding site" evidence="16">
    <location>
        <position position="176"/>
    </location>
    <ligand>
        <name>Zn(2+)</name>
        <dbReference type="ChEBI" id="CHEBI:29105"/>
    </ligand>
</feature>
<evidence type="ECO:0000256" key="14">
    <source>
        <dbReference type="ARBA" id="ARBA00023136"/>
    </source>
</evidence>
<evidence type="ECO:0000256" key="15">
    <source>
        <dbReference type="ARBA" id="ARBA00031623"/>
    </source>
</evidence>
<evidence type="ECO:0000256" key="3">
    <source>
        <dbReference type="ARBA" id="ARBA00004496"/>
    </source>
</evidence>
<keyword evidence="8" id="KW-0285">Flavoprotein</keyword>
<feature type="region of interest" description="Disordered" evidence="17">
    <location>
        <begin position="689"/>
        <end position="765"/>
    </location>
</feature>
<evidence type="ECO:0000256" key="17">
    <source>
        <dbReference type="SAM" id="MobiDB-lite"/>
    </source>
</evidence>
<feature type="domain" description="Dihydroorotate dehydrogenase catalytic" evidence="19">
    <location>
        <begin position="350"/>
        <end position="643"/>
    </location>
</feature>
<proteinExistence type="inferred from homology"/>
<dbReference type="EMBL" id="JAWIZZ010000073">
    <property type="protein sequence ID" value="KAK5773609.1"/>
    <property type="molecule type" value="Genomic_DNA"/>
</dbReference>
<evidence type="ECO:0000256" key="10">
    <source>
        <dbReference type="ARBA" id="ARBA00022692"/>
    </source>
</evidence>
<dbReference type="InterPro" id="IPR005720">
    <property type="entry name" value="Dihydroorotate_DH_cat"/>
</dbReference>
<protein>
    <recommendedName>
        <fullName evidence="6">Dihydroorotate dehydrogenase (fumarate)</fullName>
    </recommendedName>
    <alternativeName>
        <fullName evidence="15">Dihydroorotate oxidase</fullName>
    </alternativeName>
</protein>
<dbReference type="GO" id="GO:0034551">
    <property type="term" value="P:mitochondrial respiratory chain complex III assembly"/>
    <property type="evidence" value="ECO:0007669"/>
    <property type="project" value="InterPro"/>
</dbReference>
<dbReference type="GO" id="GO:0006221">
    <property type="term" value="P:pyrimidine nucleotide biosynthetic process"/>
    <property type="evidence" value="ECO:0007669"/>
    <property type="project" value="UniProtKB-KW"/>
</dbReference>
<comment type="subcellular location">
    <subcellularLocation>
        <location evidence="3">Cytoplasm</location>
    </subcellularLocation>
    <subcellularLocation>
        <location evidence="2">Membrane</location>
        <topology evidence="2">Multi-pass membrane protein</topology>
    </subcellularLocation>
</comment>
<dbReference type="Proteomes" id="UP001306508">
    <property type="component" value="Unassembled WGS sequence"/>
</dbReference>
<dbReference type="PROSITE" id="PS00912">
    <property type="entry name" value="DHODEHASE_2"/>
    <property type="match status" value="1"/>
</dbReference>
<dbReference type="InterPro" id="IPR033886">
    <property type="entry name" value="DHOD_1A"/>
</dbReference>
<keyword evidence="16" id="KW-0479">Metal-binding</keyword>
<keyword evidence="16" id="KW-0862">Zinc</keyword>
<evidence type="ECO:0000256" key="12">
    <source>
        <dbReference type="ARBA" id="ARBA00022989"/>
    </source>
</evidence>
<evidence type="ECO:0000256" key="18">
    <source>
        <dbReference type="SAM" id="Phobius"/>
    </source>
</evidence>
<comment type="pathway">
    <text evidence="4">Pyrimidine metabolism; UMP biosynthesis via de novo pathway.</text>
</comment>
<evidence type="ECO:0000256" key="7">
    <source>
        <dbReference type="ARBA" id="ARBA00022490"/>
    </source>
</evidence>
<organism evidence="20 21">
    <name type="scientific">Arxiozyma heterogenica</name>
    <dbReference type="NCBI Taxonomy" id="278026"/>
    <lineage>
        <taxon>Eukaryota</taxon>
        <taxon>Fungi</taxon>
        <taxon>Dikarya</taxon>
        <taxon>Ascomycota</taxon>
        <taxon>Saccharomycotina</taxon>
        <taxon>Saccharomycetes</taxon>
        <taxon>Saccharomycetales</taxon>
        <taxon>Saccharomycetaceae</taxon>
        <taxon>Arxiozyma</taxon>
    </lineage>
</organism>
<keyword evidence="13" id="KW-0560">Oxidoreductase</keyword>
<evidence type="ECO:0000256" key="5">
    <source>
        <dbReference type="ARBA" id="ARBA00008008"/>
    </source>
</evidence>
<dbReference type="Gene3D" id="2.30.26.10">
    <property type="entry name" value="Dihydroorotate Dehydrogenase A, chain A, domain 2"/>
    <property type="match status" value="1"/>
</dbReference>
<accession>A0AAN7ZR89</accession>
<comment type="cofactor">
    <cofactor evidence="1">
        <name>FMN</name>
        <dbReference type="ChEBI" id="CHEBI:58210"/>
    </cofactor>
</comment>